<dbReference type="InterPro" id="IPR001638">
    <property type="entry name" value="Solute-binding_3/MltF_N"/>
</dbReference>
<dbReference type="KEGG" id="atf:Ach5_42310"/>
<gene>
    <name evidence="5" type="ORF">G6M46_05305</name>
    <name evidence="6" type="ORF">G6M86_16260</name>
</gene>
<feature type="signal peptide" evidence="3">
    <location>
        <begin position="1"/>
        <end position="33"/>
    </location>
</feature>
<feature type="chain" id="PRO_5044556305" evidence="3">
    <location>
        <begin position="34"/>
        <end position="279"/>
    </location>
</feature>
<reference evidence="5" key="1">
    <citation type="journal article" date="2020" name="Science">
        <title>Unexpected conservation and global transmission of agrobacterial virulence plasmids.</title>
        <authorList>
            <person name="Weisberg A.J."/>
            <person name="Davis E.W. 2nd"/>
            <person name="Tabima J."/>
            <person name="Belcher M.S."/>
            <person name="Miller M."/>
            <person name="Kuo C.H."/>
            <person name="Loper J.E."/>
            <person name="Grunwald N.J."/>
            <person name="Putnam M.L."/>
            <person name="Chang J.H."/>
        </authorList>
    </citation>
    <scope>NUCLEOTIDE SEQUENCE</scope>
    <source>
        <strain evidence="5">17-1853-1a</strain>
    </source>
</reference>
<evidence type="ECO:0000313" key="6">
    <source>
        <dbReference type="EMBL" id="QTG14852.1"/>
    </source>
</evidence>
<evidence type="ECO:0000256" key="3">
    <source>
        <dbReference type="SAM" id="SignalP"/>
    </source>
</evidence>
<dbReference type="EMBL" id="CP049217">
    <property type="protein sequence ID" value="QTG14852.1"/>
    <property type="molecule type" value="Genomic_DNA"/>
</dbReference>
<evidence type="ECO:0000259" key="4">
    <source>
        <dbReference type="SMART" id="SM00062"/>
    </source>
</evidence>
<accession>A0A1B9TJB1</accession>
<dbReference type="Proteomes" id="UP000702952">
    <property type="component" value="Unassembled WGS sequence"/>
</dbReference>
<dbReference type="GeneID" id="92773812"/>
<dbReference type="AlphaFoldDB" id="A0A1B9TJB1"/>
<accession>A0AA86KT10</accession>
<comment type="subcellular location">
    <subcellularLocation>
        <location evidence="1">Periplasm</location>
    </subcellularLocation>
</comment>
<proteinExistence type="predicted"/>
<protein>
    <submittedName>
        <fullName evidence="5">Transporter substrate-binding domain-containing protein</fullName>
    </submittedName>
</protein>
<dbReference type="RefSeq" id="WP_004431020.1">
    <property type="nucleotide sequence ID" value="NZ_CP011247.1"/>
</dbReference>
<keyword evidence="2 3" id="KW-0732">Signal</keyword>
<dbReference type="Proteomes" id="UP000663946">
    <property type="component" value="Chromosome 2"/>
</dbReference>
<dbReference type="GO" id="GO:0042597">
    <property type="term" value="C:periplasmic space"/>
    <property type="evidence" value="ECO:0007669"/>
    <property type="project" value="UniProtKB-SubCell"/>
</dbReference>
<evidence type="ECO:0000256" key="2">
    <source>
        <dbReference type="ARBA" id="ARBA00022729"/>
    </source>
</evidence>
<evidence type="ECO:0000313" key="7">
    <source>
        <dbReference type="Proteomes" id="UP000702952"/>
    </source>
</evidence>
<reference evidence="6" key="2">
    <citation type="submission" date="2020-02" db="EMBL/GenBank/DDBJ databases">
        <title>Unexpected conservation and global transmission of agrobacterial virulence plasmids.</title>
        <authorList>
            <person name="Weisberg A.J."/>
            <person name="Davis E.W. II"/>
            <person name="Tabima J.R."/>
            <person name="Belcher M.S."/>
            <person name="Miller M."/>
            <person name="Kuo C.-H."/>
            <person name="Loper J.E."/>
            <person name="Grunwald N.J."/>
            <person name="Putnam M.L."/>
            <person name="Chang J.H."/>
        </authorList>
    </citation>
    <scope>NUCLEOTIDE SEQUENCE</scope>
    <source>
        <strain evidence="6">Q15/94</strain>
    </source>
</reference>
<dbReference type="PANTHER" id="PTHR35936">
    <property type="entry name" value="MEMBRANE-BOUND LYTIC MUREIN TRANSGLYCOSYLASE F"/>
    <property type="match status" value="1"/>
</dbReference>
<evidence type="ECO:0000256" key="1">
    <source>
        <dbReference type="ARBA" id="ARBA00004418"/>
    </source>
</evidence>
<dbReference type="Pfam" id="PF00497">
    <property type="entry name" value="SBP_bac_3"/>
    <property type="match status" value="1"/>
</dbReference>
<dbReference type="Gene3D" id="3.40.190.10">
    <property type="entry name" value="Periplasmic binding protein-like II"/>
    <property type="match status" value="2"/>
</dbReference>
<feature type="domain" description="Solute-binding protein family 3/N-terminal" evidence="4">
    <location>
        <begin position="44"/>
        <end position="263"/>
    </location>
</feature>
<dbReference type="PANTHER" id="PTHR35936:SF17">
    <property type="entry name" value="ARGININE-BINDING EXTRACELLULAR PROTEIN ARTP"/>
    <property type="match status" value="1"/>
</dbReference>
<evidence type="ECO:0000313" key="5">
    <source>
        <dbReference type="EMBL" id="NTC27577.1"/>
    </source>
</evidence>
<name>A0A1B9TJB1_AGRTU</name>
<dbReference type="CDD" id="cd01072">
    <property type="entry name" value="PBP2_SMa0082_like"/>
    <property type="match status" value="1"/>
</dbReference>
<dbReference type="SMART" id="SM00062">
    <property type="entry name" value="PBPb"/>
    <property type="match status" value="1"/>
</dbReference>
<organism evidence="5 7">
    <name type="scientific">Agrobacterium tumefaciens</name>
    <dbReference type="NCBI Taxonomy" id="358"/>
    <lineage>
        <taxon>Bacteria</taxon>
        <taxon>Pseudomonadati</taxon>
        <taxon>Pseudomonadota</taxon>
        <taxon>Alphaproteobacteria</taxon>
        <taxon>Hyphomicrobiales</taxon>
        <taxon>Rhizobiaceae</taxon>
        <taxon>Rhizobium/Agrobacterium group</taxon>
        <taxon>Agrobacterium</taxon>
        <taxon>Agrobacterium tumefaciens complex</taxon>
    </lineage>
</organism>
<dbReference type="EMBL" id="JAAMAY010000006">
    <property type="protein sequence ID" value="NTC27577.1"/>
    <property type="molecule type" value="Genomic_DNA"/>
</dbReference>
<dbReference type="SUPFAM" id="SSF53850">
    <property type="entry name" value="Periplasmic binding protein-like II"/>
    <property type="match status" value="1"/>
</dbReference>
<sequence>MGIFNRQTRWRTAIAVGLAAALLPILTPAGAEARTLEEAKSSGKIIIGIQGDNAPWGFINSSGVQEGYDADLARGFADYLGLKVEFVPLAVANRIPSLRTGKVDALFASMGMTPERAKNVQYAQPYAHNVMSVYATKDKKIANFDDLTGMTVGAPKSSPMDTALTAGAGTKAKILRFDDDAATIQAILSGQIEAIGGNQFYGDRLAAAGGKDYEVKFDLVTLYNSAATRPGEKDWNEALNAWLDKAKANGELAKVYAKWMKRPVPDFPASLPDIPYTVN</sequence>